<sequence>VAEGVELAAGADDRAAAVLASLPQPFTVSEARKALDTSRRVAVPLLEHLDRRGLTVRTGDRRTVRGGRGPSGGL</sequence>
<keyword evidence="3" id="KW-1185">Reference proteome</keyword>
<feature type="domain" description="Elongation factor SelB fourth winged-helix" evidence="1">
    <location>
        <begin position="19"/>
        <end position="63"/>
    </location>
</feature>
<evidence type="ECO:0000313" key="2">
    <source>
        <dbReference type="EMBL" id="MFB9837979.1"/>
    </source>
</evidence>
<proteinExistence type="predicted"/>
<dbReference type="InterPro" id="IPR036390">
    <property type="entry name" value="WH_DNA-bd_sf"/>
</dbReference>
<dbReference type="InterPro" id="IPR015191">
    <property type="entry name" value="SelB_WHD4"/>
</dbReference>
<dbReference type="SUPFAM" id="SSF46785">
    <property type="entry name" value="Winged helix' DNA-binding domain"/>
    <property type="match status" value="1"/>
</dbReference>
<dbReference type="InterPro" id="IPR036388">
    <property type="entry name" value="WH-like_DNA-bd_sf"/>
</dbReference>
<gene>
    <name evidence="2" type="ORF">ACFFNX_38035</name>
</gene>
<dbReference type="RefSeq" id="WP_378210937.1">
    <property type="nucleotide sequence ID" value="NZ_JBHLZP010000448.1"/>
</dbReference>
<dbReference type="Proteomes" id="UP001589627">
    <property type="component" value="Unassembled WGS sequence"/>
</dbReference>
<dbReference type="Gene3D" id="1.10.10.10">
    <property type="entry name" value="Winged helix-like DNA-binding domain superfamily/Winged helix DNA-binding domain"/>
    <property type="match status" value="1"/>
</dbReference>
<name>A0ABV5YVA7_9ACTN</name>
<dbReference type="EMBL" id="JBHLZP010000448">
    <property type="protein sequence ID" value="MFB9837979.1"/>
    <property type="molecule type" value="Genomic_DNA"/>
</dbReference>
<accession>A0ABV5YVA7</accession>
<feature type="non-terminal residue" evidence="2">
    <location>
        <position position="1"/>
    </location>
</feature>
<dbReference type="Pfam" id="PF09107">
    <property type="entry name" value="WHD_3rd_SelB"/>
    <property type="match status" value="1"/>
</dbReference>
<protein>
    <submittedName>
        <fullName evidence="2">SelB C-terminal domain-containing protein</fullName>
    </submittedName>
</protein>
<evidence type="ECO:0000313" key="3">
    <source>
        <dbReference type="Proteomes" id="UP001589627"/>
    </source>
</evidence>
<comment type="caution">
    <text evidence="2">The sequence shown here is derived from an EMBL/GenBank/DDBJ whole genome shotgun (WGS) entry which is preliminary data.</text>
</comment>
<reference evidence="2 3" key="1">
    <citation type="submission" date="2024-09" db="EMBL/GenBank/DDBJ databases">
        <authorList>
            <person name="Sun Q."/>
            <person name="Mori K."/>
        </authorList>
    </citation>
    <scope>NUCLEOTIDE SEQUENCE [LARGE SCALE GENOMIC DNA]</scope>
    <source>
        <strain evidence="2 3">TBRC 0563</strain>
    </source>
</reference>
<evidence type="ECO:0000259" key="1">
    <source>
        <dbReference type="Pfam" id="PF09107"/>
    </source>
</evidence>
<organism evidence="2 3">
    <name type="scientific">Actinoallomurus acaciae</name>
    <dbReference type="NCBI Taxonomy" id="502577"/>
    <lineage>
        <taxon>Bacteria</taxon>
        <taxon>Bacillati</taxon>
        <taxon>Actinomycetota</taxon>
        <taxon>Actinomycetes</taxon>
        <taxon>Streptosporangiales</taxon>
        <taxon>Thermomonosporaceae</taxon>
        <taxon>Actinoallomurus</taxon>
    </lineage>
</organism>